<dbReference type="Proteomes" id="UP000295391">
    <property type="component" value="Unassembled WGS sequence"/>
</dbReference>
<dbReference type="InterPro" id="IPR013974">
    <property type="entry name" value="SAF"/>
</dbReference>
<proteinExistence type="predicted"/>
<keyword evidence="4" id="KW-1185">Reference proteome</keyword>
<evidence type="ECO:0000256" key="1">
    <source>
        <dbReference type="ARBA" id="ARBA00023239"/>
    </source>
</evidence>
<dbReference type="RefSeq" id="WP_133573742.1">
    <property type="nucleotide sequence ID" value="NZ_SNYR01000003.1"/>
</dbReference>
<dbReference type="EMBL" id="SNYR01000003">
    <property type="protein sequence ID" value="TDQ62071.1"/>
    <property type="molecule type" value="Genomic_DNA"/>
</dbReference>
<dbReference type="AlphaFoldDB" id="A0A4R6VGW2"/>
<comment type="caution">
    <text evidence="3">The sequence shown here is derived from an EMBL/GenBank/DDBJ whole genome shotgun (WGS) entry which is preliminary data.</text>
</comment>
<dbReference type="SMART" id="SM00858">
    <property type="entry name" value="SAF"/>
    <property type="match status" value="1"/>
</dbReference>
<dbReference type="GO" id="GO:0016829">
    <property type="term" value="F:lyase activity"/>
    <property type="evidence" value="ECO:0007669"/>
    <property type="project" value="UniProtKB-KW"/>
</dbReference>
<sequence>MTNKNNTAPMGEYDPRLILLDPNDNIFGVARPIRAGEMLMIDGELVQLDQQAGMGFKIAARNIEQGEHILKYGAVIGVANQHITKGQLVHVHNIESTYMANTVTTGTRKEVIS</sequence>
<accession>A0A4R6VGW2</accession>
<evidence type="ECO:0000313" key="3">
    <source>
        <dbReference type="EMBL" id="TDQ62071.1"/>
    </source>
</evidence>
<dbReference type="OrthoDB" id="9804574at2"/>
<dbReference type="InterPro" id="IPR044144">
    <property type="entry name" value="SAF_UxaA/GarD"/>
</dbReference>
<evidence type="ECO:0000259" key="2">
    <source>
        <dbReference type="SMART" id="SM00858"/>
    </source>
</evidence>
<organism evidence="3 4">
    <name type="scientific">Maritalea mobilis</name>
    <dbReference type="NCBI Taxonomy" id="483324"/>
    <lineage>
        <taxon>Bacteria</taxon>
        <taxon>Pseudomonadati</taxon>
        <taxon>Pseudomonadota</taxon>
        <taxon>Alphaproteobacteria</taxon>
        <taxon>Hyphomicrobiales</taxon>
        <taxon>Devosiaceae</taxon>
        <taxon>Maritalea</taxon>
    </lineage>
</organism>
<dbReference type="CDD" id="cd11613">
    <property type="entry name" value="SAF_AH_GD"/>
    <property type="match status" value="1"/>
</dbReference>
<protein>
    <submittedName>
        <fullName evidence="3">SAF domain-containing protein</fullName>
    </submittedName>
</protein>
<feature type="domain" description="SAF" evidence="2">
    <location>
        <begin position="24"/>
        <end position="95"/>
    </location>
</feature>
<reference evidence="3 4" key="1">
    <citation type="submission" date="2019-03" db="EMBL/GenBank/DDBJ databases">
        <title>Genomic Encyclopedia of Type Strains, Phase III (KMG-III): the genomes of soil and plant-associated and newly described type strains.</title>
        <authorList>
            <person name="Whitman W."/>
        </authorList>
    </citation>
    <scope>NUCLEOTIDE SEQUENCE [LARGE SCALE GENOMIC DNA]</scope>
    <source>
        <strain evidence="3 4">CGMCC 1.7002</strain>
    </source>
</reference>
<keyword evidence="1" id="KW-0456">Lyase</keyword>
<dbReference type="Gene3D" id="2.30.130.110">
    <property type="match status" value="1"/>
</dbReference>
<name>A0A4R6VGW2_9HYPH</name>
<gene>
    <name evidence="3" type="ORF">ATL17_3175</name>
</gene>
<evidence type="ECO:0000313" key="4">
    <source>
        <dbReference type="Proteomes" id="UP000295391"/>
    </source>
</evidence>
<dbReference type="Pfam" id="PF08666">
    <property type="entry name" value="SAF"/>
    <property type="match status" value="1"/>
</dbReference>